<evidence type="ECO:0000313" key="6">
    <source>
        <dbReference type="Proteomes" id="UP001154282"/>
    </source>
</evidence>
<accession>A0AAV0RWZ0</accession>
<protein>
    <recommendedName>
        <fullName evidence="2">LysM domain-containing protein</fullName>
    </recommendedName>
</protein>
<feature type="chain" id="PRO_5044713854" description="LysM domain-containing protein" evidence="1">
    <location>
        <begin position="16"/>
        <end position="71"/>
    </location>
</feature>
<dbReference type="PROSITE" id="PS51782">
    <property type="entry name" value="LYSM"/>
    <property type="match status" value="1"/>
</dbReference>
<feature type="domain" description="LysM" evidence="2">
    <location>
        <begin position="23"/>
        <end position="67"/>
    </location>
</feature>
<reference evidence="3" key="1">
    <citation type="submission" date="2022-08" db="EMBL/GenBank/DDBJ databases">
        <authorList>
            <person name="Gutierrez-Valencia J."/>
        </authorList>
    </citation>
    <scope>NUCLEOTIDE SEQUENCE</scope>
</reference>
<dbReference type="Pfam" id="PF01476">
    <property type="entry name" value="LysM"/>
    <property type="match status" value="1"/>
</dbReference>
<dbReference type="Gene3D" id="3.10.350.10">
    <property type="entry name" value="LysM domain"/>
    <property type="match status" value="1"/>
</dbReference>
<dbReference type="CDD" id="cd00118">
    <property type="entry name" value="LysM"/>
    <property type="match status" value="1"/>
</dbReference>
<gene>
    <name evidence="3" type="ORF">LITE_LOCUS50328</name>
    <name evidence="4" type="ORF">LITE_LOCUS50343</name>
    <name evidence="5" type="ORF">LITE_LOCUS50350</name>
</gene>
<dbReference type="InterPro" id="IPR036779">
    <property type="entry name" value="LysM_dom_sf"/>
</dbReference>
<organism evidence="3 6">
    <name type="scientific">Linum tenue</name>
    <dbReference type="NCBI Taxonomy" id="586396"/>
    <lineage>
        <taxon>Eukaryota</taxon>
        <taxon>Viridiplantae</taxon>
        <taxon>Streptophyta</taxon>
        <taxon>Embryophyta</taxon>
        <taxon>Tracheophyta</taxon>
        <taxon>Spermatophyta</taxon>
        <taxon>Magnoliopsida</taxon>
        <taxon>eudicotyledons</taxon>
        <taxon>Gunneridae</taxon>
        <taxon>Pentapetalae</taxon>
        <taxon>rosids</taxon>
        <taxon>fabids</taxon>
        <taxon>Malpighiales</taxon>
        <taxon>Linaceae</taxon>
        <taxon>Linum</taxon>
    </lineage>
</organism>
<dbReference type="InterPro" id="IPR018392">
    <property type="entry name" value="LysM"/>
</dbReference>
<dbReference type="EMBL" id="CAMGYJ010000011">
    <property type="protein sequence ID" value="CAI0620400.1"/>
    <property type="molecule type" value="Genomic_DNA"/>
</dbReference>
<dbReference type="AlphaFoldDB" id="A0AAV0RWZ0"/>
<feature type="signal peptide" evidence="1">
    <location>
        <begin position="1"/>
        <end position="15"/>
    </location>
</feature>
<evidence type="ECO:0000313" key="4">
    <source>
        <dbReference type="EMBL" id="CAI0619593.1"/>
    </source>
</evidence>
<name>A0AAV0RWZ0_9ROSI</name>
<evidence type="ECO:0000313" key="5">
    <source>
        <dbReference type="EMBL" id="CAI0620400.1"/>
    </source>
</evidence>
<evidence type="ECO:0000313" key="3">
    <source>
        <dbReference type="EMBL" id="CAI0617719.1"/>
    </source>
</evidence>
<dbReference type="SMART" id="SM00257">
    <property type="entry name" value="LysM"/>
    <property type="match status" value="1"/>
</dbReference>
<dbReference type="EMBL" id="CAMGYJ010000011">
    <property type="protein sequence ID" value="CAI0619593.1"/>
    <property type="molecule type" value="Genomic_DNA"/>
</dbReference>
<evidence type="ECO:0000259" key="2">
    <source>
        <dbReference type="PROSITE" id="PS51782"/>
    </source>
</evidence>
<proteinExistence type="predicted"/>
<dbReference type="EMBL" id="CAMGYJ010000011">
    <property type="protein sequence ID" value="CAI0617719.1"/>
    <property type="molecule type" value="Genomic_DNA"/>
</dbReference>
<sequence>MLALLVCLLITSSAATKTKCSTDLYVVEDGEDCYKIATAHNMSVEELESLNPYVSCAKLQPGNKLCLGKNY</sequence>
<dbReference type="Proteomes" id="UP001154282">
    <property type="component" value="Unassembled WGS sequence"/>
</dbReference>
<comment type="caution">
    <text evidence="3">The sequence shown here is derived from an EMBL/GenBank/DDBJ whole genome shotgun (WGS) entry which is preliminary data.</text>
</comment>
<dbReference type="SUPFAM" id="SSF54106">
    <property type="entry name" value="LysM domain"/>
    <property type="match status" value="1"/>
</dbReference>
<keyword evidence="1" id="KW-0732">Signal</keyword>
<evidence type="ECO:0000256" key="1">
    <source>
        <dbReference type="SAM" id="SignalP"/>
    </source>
</evidence>
<keyword evidence="6" id="KW-1185">Reference proteome</keyword>